<dbReference type="InterPro" id="IPR036770">
    <property type="entry name" value="Ankyrin_rpt-contain_sf"/>
</dbReference>
<proteinExistence type="predicted"/>
<comment type="caution">
    <text evidence="4">The sequence shown here is derived from an EMBL/GenBank/DDBJ whole genome shotgun (WGS) entry which is preliminary data.</text>
</comment>
<dbReference type="PANTHER" id="PTHR24123:SF143">
    <property type="entry name" value="INVERSIN"/>
    <property type="match status" value="1"/>
</dbReference>
<evidence type="ECO:0000256" key="1">
    <source>
        <dbReference type="ARBA" id="ARBA00022737"/>
    </source>
</evidence>
<evidence type="ECO:0000313" key="4">
    <source>
        <dbReference type="EMBL" id="TGO81943.1"/>
    </source>
</evidence>
<name>A0A4Z1K728_9HELO</name>
<dbReference type="Proteomes" id="UP000297280">
    <property type="component" value="Unassembled WGS sequence"/>
</dbReference>
<dbReference type="InterPro" id="IPR002110">
    <property type="entry name" value="Ankyrin_rpt"/>
</dbReference>
<dbReference type="EMBL" id="PQXO01000958">
    <property type="protein sequence ID" value="TGO81943.1"/>
    <property type="molecule type" value="Genomic_DNA"/>
</dbReference>
<dbReference type="PROSITE" id="PS50088">
    <property type="entry name" value="ANK_REPEAT"/>
    <property type="match status" value="1"/>
</dbReference>
<accession>A0A4Z1K728</accession>
<feature type="repeat" description="ANK" evidence="3">
    <location>
        <begin position="127"/>
        <end position="159"/>
    </location>
</feature>
<dbReference type="InterPro" id="IPR051165">
    <property type="entry name" value="Multifunctional_ANK_Repeat"/>
</dbReference>
<dbReference type="Gene3D" id="1.25.40.20">
    <property type="entry name" value="Ankyrin repeat-containing domain"/>
    <property type="match status" value="2"/>
</dbReference>
<dbReference type="SMART" id="SM00248">
    <property type="entry name" value="ANK"/>
    <property type="match status" value="7"/>
</dbReference>
<dbReference type="STRING" id="87229.A0A4Z1K728"/>
<protein>
    <submittedName>
        <fullName evidence="4">Uncharacterized protein</fullName>
    </submittedName>
</protein>
<sequence length="492" mass="55255">MERIFEVVLQLEVDRSHPLMGKWGDLPHSTPLELAIKVHFGWETLLQHGALVIESSIEALEADRPSYFALSDDSFAFFQYNLPKYGLGTLHRASKGGRSEIARIVLDHGASTVHGIYDIKYGDSSLKFPTSFHLAVENGQLDTAKFLQRQGADINQSDILGVTPLHFATSKDLNMMEYLLQSPKQRHSFFTKTSKGWATLMAAARLGSSDVFRFVLRNSDLSIILCQDKAGFNCLHEAVQSTIEPGLKIAILEESCVDLCTPTKDGFTPLHFAAKTDSYKFEKVLKLTLQSSLWKSQGLTSFGIRTENTYLQGSDSRWDVPNDTQDIINFVSNSGLFVLHMLICRGYTSPSHGMIMLRLLLSSSRNVNLELKDNERRSALLILCNLVLQDVQRSEYADGFVTNSMKLLLQHGAMITQQDREGKTALHYLCKSRGFTNLEYRSISILLAAERWRIADTSENDSIYIRKCMSADDGYGRNDGKDRGDYGADDDY</sequence>
<keyword evidence="2 3" id="KW-0040">ANK repeat</keyword>
<keyword evidence="1" id="KW-0677">Repeat</keyword>
<reference evidence="4 5" key="1">
    <citation type="submission" date="2017-12" db="EMBL/GenBank/DDBJ databases">
        <title>Comparative genomics of Botrytis spp.</title>
        <authorList>
            <person name="Valero-Jimenez C.A."/>
            <person name="Tapia P."/>
            <person name="Veloso J."/>
            <person name="Silva-Moreno E."/>
            <person name="Staats M."/>
            <person name="Valdes J.H."/>
            <person name="Van Kan J.A.L."/>
        </authorList>
    </citation>
    <scope>NUCLEOTIDE SEQUENCE [LARGE SCALE GENOMIC DNA]</scope>
    <source>
        <strain evidence="4 5">MUCL3349</strain>
    </source>
</reference>
<dbReference type="AlphaFoldDB" id="A0A4Z1K728"/>
<dbReference type="SUPFAM" id="SSF48403">
    <property type="entry name" value="Ankyrin repeat"/>
    <property type="match status" value="1"/>
</dbReference>
<evidence type="ECO:0000256" key="2">
    <source>
        <dbReference type="ARBA" id="ARBA00023043"/>
    </source>
</evidence>
<dbReference type="PANTHER" id="PTHR24123">
    <property type="entry name" value="ANKYRIN REPEAT-CONTAINING"/>
    <property type="match status" value="1"/>
</dbReference>
<dbReference type="Pfam" id="PF12796">
    <property type="entry name" value="Ank_2"/>
    <property type="match status" value="1"/>
</dbReference>
<evidence type="ECO:0000256" key="3">
    <source>
        <dbReference type="PROSITE-ProRule" id="PRU00023"/>
    </source>
</evidence>
<evidence type="ECO:0000313" key="5">
    <source>
        <dbReference type="Proteomes" id="UP000297280"/>
    </source>
</evidence>
<dbReference type="PROSITE" id="PS50297">
    <property type="entry name" value="ANK_REP_REGION"/>
    <property type="match status" value="1"/>
</dbReference>
<gene>
    <name evidence="4" type="ORF">BPOR_0964g00010</name>
</gene>
<keyword evidence="5" id="KW-1185">Reference proteome</keyword>
<organism evidence="4 5">
    <name type="scientific">Botrytis porri</name>
    <dbReference type="NCBI Taxonomy" id="87229"/>
    <lineage>
        <taxon>Eukaryota</taxon>
        <taxon>Fungi</taxon>
        <taxon>Dikarya</taxon>
        <taxon>Ascomycota</taxon>
        <taxon>Pezizomycotina</taxon>
        <taxon>Leotiomycetes</taxon>
        <taxon>Helotiales</taxon>
        <taxon>Sclerotiniaceae</taxon>
        <taxon>Botrytis</taxon>
    </lineage>
</organism>